<dbReference type="GO" id="GO:0003677">
    <property type="term" value="F:DNA binding"/>
    <property type="evidence" value="ECO:0007669"/>
    <property type="project" value="InterPro"/>
</dbReference>
<dbReference type="Proteomes" id="UP000027936">
    <property type="component" value="Unassembled WGS sequence"/>
</dbReference>
<proteinExistence type="predicted"/>
<dbReference type="AlphaFoldDB" id="A0A072NTT7"/>
<dbReference type="InterPro" id="IPR007492">
    <property type="entry name" value="LytTR_DNA-bd_dom"/>
</dbReference>
<name>A0A072NTT7_SCHAZ</name>
<dbReference type="Gene3D" id="3.40.50.2300">
    <property type="match status" value="1"/>
</dbReference>
<accession>A0A072NTT7</accession>
<dbReference type="Pfam" id="PF04397">
    <property type="entry name" value="LytTR"/>
    <property type="match status" value="1"/>
</dbReference>
<dbReference type="Gene3D" id="2.40.50.1020">
    <property type="entry name" value="LytTr DNA-binding domain"/>
    <property type="match status" value="1"/>
</dbReference>
<evidence type="ECO:0000313" key="5">
    <source>
        <dbReference type="Proteomes" id="UP000027936"/>
    </source>
</evidence>
<evidence type="ECO:0000259" key="3">
    <source>
        <dbReference type="PROSITE" id="PS50930"/>
    </source>
</evidence>
<feature type="domain" description="Response regulatory" evidence="2">
    <location>
        <begin position="3"/>
        <end position="120"/>
    </location>
</feature>
<reference evidence="4 5" key="1">
    <citation type="submission" date="2014-04" db="EMBL/GenBank/DDBJ databases">
        <title>Draft genome sequence of Bacillus azotoformans MEV2011, a (co-) denitrifying strain unable to grow in the presence of oxygen.</title>
        <authorList>
            <person name="Nielsen M."/>
            <person name="Schreiber L."/>
            <person name="Finster K."/>
            <person name="Schramm A."/>
        </authorList>
    </citation>
    <scope>NUCLEOTIDE SEQUENCE [LARGE SCALE GENOMIC DNA]</scope>
    <source>
        <strain evidence="4 5">MEV2011</strain>
    </source>
</reference>
<dbReference type="PATRIC" id="fig|1348973.3.peg.4071"/>
<dbReference type="InterPro" id="IPR011006">
    <property type="entry name" value="CheY-like_superfamily"/>
</dbReference>
<protein>
    <submittedName>
        <fullName evidence="4">Response regulator of the LytR/AlgR family</fullName>
    </submittedName>
</protein>
<dbReference type="SUPFAM" id="SSF52172">
    <property type="entry name" value="CheY-like"/>
    <property type="match status" value="1"/>
</dbReference>
<keyword evidence="1" id="KW-0597">Phosphoprotein</keyword>
<dbReference type="GO" id="GO:0000156">
    <property type="term" value="F:phosphorelay response regulator activity"/>
    <property type="evidence" value="ECO:0007669"/>
    <property type="project" value="InterPro"/>
</dbReference>
<evidence type="ECO:0000313" key="4">
    <source>
        <dbReference type="EMBL" id="KEF36625.1"/>
    </source>
</evidence>
<dbReference type="Pfam" id="PF00072">
    <property type="entry name" value="Response_reg"/>
    <property type="match status" value="1"/>
</dbReference>
<sequence>MKDILIIEDDVSLRKYLIAKANKINSRIGIKSTDSAGEALQIAREYDIMAFFIDIQLVDYSGLEFAKQIRELDKYLFTPIVLITAIPTYELEAYRQVHCYEYIIKPFTDEELTDMFERILVGYIDKIQNHEKKICLDMNGITQLIDTKEVIFVEYKLRKINLYFRDSVLKYKHVPLKKFAEQLTCDFIQVHQSIIINRDFIQTIDRIHNYIILKYINIKIPIGKSYRKEVGDCLNDFF</sequence>
<dbReference type="SMART" id="SM00850">
    <property type="entry name" value="LytTR"/>
    <property type="match status" value="1"/>
</dbReference>
<dbReference type="RefSeq" id="WP_035197989.1">
    <property type="nucleotide sequence ID" value="NZ_JJRY01000024.1"/>
</dbReference>
<dbReference type="PANTHER" id="PTHR37299:SF1">
    <property type="entry name" value="STAGE 0 SPORULATION PROTEIN A HOMOLOG"/>
    <property type="match status" value="1"/>
</dbReference>
<evidence type="ECO:0000256" key="1">
    <source>
        <dbReference type="PROSITE-ProRule" id="PRU00169"/>
    </source>
</evidence>
<dbReference type="InterPro" id="IPR001789">
    <property type="entry name" value="Sig_transdc_resp-reg_receiver"/>
</dbReference>
<feature type="domain" description="HTH LytTR-type" evidence="3">
    <location>
        <begin position="144"/>
        <end position="236"/>
    </location>
</feature>
<dbReference type="EMBL" id="JJRY01000024">
    <property type="protein sequence ID" value="KEF36625.1"/>
    <property type="molecule type" value="Genomic_DNA"/>
</dbReference>
<dbReference type="SMART" id="SM00448">
    <property type="entry name" value="REC"/>
    <property type="match status" value="1"/>
</dbReference>
<dbReference type="PANTHER" id="PTHR37299">
    <property type="entry name" value="TRANSCRIPTIONAL REGULATOR-RELATED"/>
    <property type="match status" value="1"/>
</dbReference>
<feature type="modified residue" description="4-aspartylphosphate" evidence="1">
    <location>
        <position position="54"/>
    </location>
</feature>
<dbReference type="PROSITE" id="PS50930">
    <property type="entry name" value="HTH_LYTTR"/>
    <property type="match status" value="1"/>
</dbReference>
<gene>
    <name evidence="4" type="ORF">M670_04187</name>
</gene>
<dbReference type="OrthoDB" id="3190595at2"/>
<evidence type="ECO:0000259" key="2">
    <source>
        <dbReference type="PROSITE" id="PS50110"/>
    </source>
</evidence>
<dbReference type="PROSITE" id="PS50110">
    <property type="entry name" value="RESPONSE_REGULATORY"/>
    <property type="match status" value="1"/>
</dbReference>
<dbReference type="InterPro" id="IPR046947">
    <property type="entry name" value="LytR-like"/>
</dbReference>
<comment type="caution">
    <text evidence="4">The sequence shown here is derived from an EMBL/GenBank/DDBJ whole genome shotgun (WGS) entry which is preliminary data.</text>
</comment>
<organism evidence="4 5">
    <name type="scientific">Schinkia azotoformans MEV2011</name>
    <dbReference type="NCBI Taxonomy" id="1348973"/>
    <lineage>
        <taxon>Bacteria</taxon>
        <taxon>Bacillati</taxon>
        <taxon>Bacillota</taxon>
        <taxon>Bacilli</taxon>
        <taxon>Bacillales</taxon>
        <taxon>Bacillaceae</taxon>
        <taxon>Calidifontibacillus/Schinkia group</taxon>
        <taxon>Schinkia</taxon>
    </lineage>
</organism>